<protein>
    <submittedName>
        <fullName evidence="1">Uncharacterized protein</fullName>
    </submittedName>
</protein>
<dbReference type="EMBL" id="CP016177">
    <property type="protein sequence ID" value="ANO32684.1"/>
    <property type="molecule type" value="Genomic_DNA"/>
</dbReference>
<reference evidence="1 2" key="1">
    <citation type="submission" date="2016-06" db="EMBL/GenBank/DDBJ databases">
        <title>Adaptive Radiation by Waves of Gene Transfer Leads to Fine-Scale Resource Partitioning in Marine Microbes.</title>
        <authorList>
            <person name="Hehemann J.-H."/>
            <person name="Arevalo P."/>
            <person name="Datta M.S."/>
            <person name="Yu X."/>
            <person name="Corzett C."/>
            <person name="Henschel A."/>
            <person name="Preheim S.P."/>
            <person name="Timberlake S."/>
            <person name="Alm E.J."/>
            <person name="Polz M.F."/>
        </authorList>
    </citation>
    <scope>NUCLEOTIDE SEQUENCE [LARGE SCALE GENOMIC DNA]</scope>
    <source>
        <strain evidence="1 2">FF50</strain>
    </source>
</reference>
<dbReference type="KEGG" id="vbr:A6E01_05465"/>
<accession>A0AAN0XU79</accession>
<proteinExistence type="predicted"/>
<dbReference type="AlphaFoldDB" id="A0AAN0XU79"/>
<dbReference type="GeneID" id="77305916"/>
<dbReference type="RefSeq" id="WP_065209752.1">
    <property type="nucleotide sequence ID" value="NZ_AP024864.1"/>
</dbReference>
<gene>
    <name evidence="1" type="ORF">A6E01_05465</name>
</gene>
<name>A0AAN0XU79_9VIBR</name>
<evidence type="ECO:0000313" key="2">
    <source>
        <dbReference type="Proteomes" id="UP000092018"/>
    </source>
</evidence>
<dbReference type="Proteomes" id="UP000092018">
    <property type="component" value="Chromosome 1"/>
</dbReference>
<evidence type="ECO:0000313" key="1">
    <source>
        <dbReference type="EMBL" id="ANO32684.1"/>
    </source>
</evidence>
<organism evidence="1 2">
    <name type="scientific">Vibrio breoganii</name>
    <dbReference type="NCBI Taxonomy" id="553239"/>
    <lineage>
        <taxon>Bacteria</taxon>
        <taxon>Pseudomonadati</taxon>
        <taxon>Pseudomonadota</taxon>
        <taxon>Gammaproteobacteria</taxon>
        <taxon>Vibrionales</taxon>
        <taxon>Vibrionaceae</taxon>
        <taxon>Vibrio</taxon>
    </lineage>
</organism>
<sequence>MSNNDFQIRTMSRDEIDTAVEWAMLEGWNPGLHDAENYYTADPEGFLVGLINDEPPKSFEVSKAEVILAALK</sequence>